<organism evidence="2 3">
    <name type="scientific">Gomphillus americanus</name>
    <dbReference type="NCBI Taxonomy" id="1940652"/>
    <lineage>
        <taxon>Eukaryota</taxon>
        <taxon>Fungi</taxon>
        <taxon>Dikarya</taxon>
        <taxon>Ascomycota</taxon>
        <taxon>Pezizomycotina</taxon>
        <taxon>Lecanoromycetes</taxon>
        <taxon>OSLEUM clade</taxon>
        <taxon>Ostropomycetidae</taxon>
        <taxon>Ostropales</taxon>
        <taxon>Graphidaceae</taxon>
        <taxon>Gomphilloideae</taxon>
        <taxon>Gomphillus</taxon>
    </lineage>
</organism>
<accession>A0A8H3FK00</accession>
<evidence type="ECO:0000313" key="3">
    <source>
        <dbReference type="Proteomes" id="UP000664169"/>
    </source>
</evidence>
<evidence type="ECO:0000313" key="2">
    <source>
        <dbReference type="EMBL" id="CAF9927371.1"/>
    </source>
</evidence>
<name>A0A8H3FK00_9LECA</name>
<keyword evidence="3" id="KW-1185">Reference proteome</keyword>
<reference evidence="2" key="1">
    <citation type="submission" date="2021-03" db="EMBL/GenBank/DDBJ databases">
        <authorList>
            <person name="Tagirdzhanova G."/>
        </authorList>
    </citation>
    <scope>NUCLEOTIDE SEQUENCE</scope>
</reference>
<gene>
    <name evidence="2" type="ORF">GOMPHAMPRED_004376</name>
</gene>
<dbReference type="AlphaFoldDB" id="A0A8H3FK00"/>
<protein>
    <submittedName>
        <fullName evidence="2">Uncharacterized protein</fullName>
    </submittedName>
</protein>
<comment type="caution">
    <text evidence="2">The sequence shown here is derived from an EMBL/GenBank/DDBJ whole genome shotgun (WGS) entry which is preliminary data.</text>
</comment>
<evidence type="ECO:0000256" key="1">
    <source>
        <dbReference type="SAM" id="SignalP"/>
    </source>
</evidence>
<dbReference type="OrthoDB" id="10491525at2759"/>
<dbReference type="Proteomes" id="UP000664169">
    <property type="component" value="Unassembled WGS sequence"/>
</dbReference>
<sequence>MPISSHRSSFLLLFSVISLLSITSAQGSGCDNPCYDYNQILDSCIHDGFGSSSYYSCVCNSDNFNSTVQECIACTGTGSAAADTLNKCQTVAPDCNVACYEYSQILAGCGDASSSGFNNCVCSAAYDINNGGVFNQQIIDCVNCENGGGAAEATEAYCCAHGFGCQGASAQASSDAAAMHIASPTVTGASPTDTGGLTTTTKASDADSVAISGAGLVFGQLLAWGLI</sequence>
<feature type="signal peptide" evidence="1">
    <location>
        <begin position="1"/>
        <end position="27"/>
    </location>
</feature>
<feature type="chain" id="PRO_5034015982" evidence="1">
    <location>
        <begin position="28"/>
        <end position="227"/>
    </location>
</feature>
<keyword evidence="1" id="KW-0732">Signal</keyword>
<proteinExistence type="predicted"/>
<dbReference type="EMBL" id="CAJPDQ010000027">
    <property type="protein sequence ID" value="CAF9927371.1"/>
    <property type="molecule type" value="Genomic_DNA"/>
</dbReference>